<accession>A0A4C2A6E5</accession>
<keyword evidence="3" id="KW-1185">Reference proteome</keyword>
<name>A0A4C2A6E5_EUMVA</name>
<dbReference type="Proteomes" id="UP000299102">
    <property type="component" value="Unassembled WGS sequence"/>
</dbReference>
<comment type="caution">
    <text evidence="2">The sequence shown here is derived from an EMBL/GenBank/DDBJ whole genome shotgun (WGS) entry which is preliminary data.</text>
</comment>
<dbReference type="EMBL" id="BGZK01002621">
    <property type="protein sequence ID" value="GBP95382.1"/>
    <property type="molecule type" value="Genomic_DNA"/>
</dbReference>
<feature type="region of interest" description="Disordered" evidence="1">
    <location>
        <begin position="141"/>
        <end position="163"/>
    </location>
</feature>
<protein>
    <submittedName>
        <fullName evidence="2">Uncharacterized protein</fullName>
    </submittedName>
</protein>
<proteinExistence type="predicted"/>
<organism evidence="2 3">
    <name type="scientific">Eumeta variegata</name>
    <name type="common">Bagworm moth</name>
    <name type="synonym">Eumeta japonica</name>
    <dbReference type="NCBI Taxonomy" id="151549"/>
    <lineage>
        <taxon>Eukaryota</taxon>
        <taxon>Metazoa</taxon>
        <taxon>Ecdysozoa</taxon>
        <taxon>Arthropoda</taxon>
        <taxon>Hexapoda</taxon>
        <taxon>Insecta</taxon>
        <taxon>Pterygota</taxon>
        <taxon>Neoptera</taxon>
        <taxon>Endopterygota</taxon>
        <taxon>Lepidoptera</taxon>
        <taxon>Glossata</taxon>
        <taxon>Ditrysia</taxon>
        <taxon>Tineoidea</taxon>
        <taxon>Psychidae</taxon>
        <taxon>Oiketicinae</taxon>
        <taxon>Eumeta</taxon>
    </lineage>
</organism>
<evidence type="ECO:0000256" key="1">
    <source>
        <dbReference type="SAM" id="MobiDB-lite"/>
    </source>
</evidence>
<dbReference type="AlphaFoldDB" id="A0A4C2A6E5"/>
<evidence type="ECO:0000313" key="3">
    <source>
        <dbReference type="Proteomes" id="UP000299102"/>
    </source>
</evidence>
<reference evidence="2 3" key="1">
    <citation type="journal article" date="2019" name="Commun. Biol.">
        <title>The bagworm genome reveals a unique fibroin gene that provides high tensile strength.</title>
        <authorList>
            <person name="Kono N."/>
            <person name="Nakamura H."/>
            <person name="Ohtoshi R."/>
            <person name="Tomita M."/>
            <person name="Numata K."/>
            <person name="Arakawa K."/>
        </authorList>
    </citation>
    <scope>NUCLEOTIDE SEQUENCE [LARGE SCALE GENOMIC DNA]</scope>
</reference>
<gene>
    <name evidence="2" type="ORF">EVAR_67075_1</name>
</gene>
<feature type="compositionally biased region" description="Polar residues" evidence="1">
    <location>
        <begin position="150"/>
        <end position="163"/>
    </location>
</feature>
<sequence length="175" mass="19113">MLVRNGVFSESKWVEPYASETNAVCDCRSDISIAYYLCRISDGTSLEFKTIALDRHGSEAVDGCYHRCDNSAGTGGLKKSSARKTFIYNFTSVNDSSTDFARNRFEDATSSLPPLLVVAVAAVPLAHTRIVSRKLPTSCIDARSRRSHSRPISTKGSTNVKPNCSQKQLLLPTSS</sequence>
<evidence type="ECO:0000313" key="2">
    <source>
        <dbReference type="EMBL" id="GBP95382.1"/>
    </source>
</evidence>